<dbReference type="FunFam" id="3.40.190.10:FF:000035">
    <property type="entry name" value="Molybdate ABC transporter substrate-binding protein"/>
    <property type="match status" value="1"/>
</dbReference>
<dbReference type="NCBIfam" id="TIGR01256">
    <property type="entry name" value="modA"/>
    <property type="match status" value="1"/>
</dbReference>
<accession>A0A239K1G5</accession>
<evidence type="ECO:0000256" key="2">
    <source>
        <dbReference type="ARBA" id="ARBA00022505"/>
    </source>
</evidence>
<evidence type="ECO:0000256" key="1">
    <source>
        <dbReference type="ARBA" id="ARBA00009175"/>
    </source>
</evidence>
<dbReference type="GO" id="GO:0015689">
    <property type="term" value="P:molybdate ion transport"/>
    <property type="evidence" value="ECO:0007669"/>
    <property type="project" value="InterPro"/>
</dbReference>
<dbReference type="InterPro" id="IPR006311">
    <property type="entry name" value="TAT_signal"/>
</dbReference>
<dbReference type="GO" id="GO:0030973">
    <property type="term" value="F:molybdate ion binding"/>
    <property type="evidence" value="ECO:0007669"/>
    <property type="project" value="InterPro"/>
</dbReference>
<keyword evidence="2 6" id="KW-0500">Molybdenum</keyword>
<evidence type="ECO:0000256" key="7">
    <source>
        <dbReference type="SAM" id="SignalP"/>
    </source>
</evidence>
<dbReference type="PANTHER" id="PTHR30632:SF14">
    <property type="entry name" value="TUNGSTATE_MOLYBDATE_CHROMATE-BINDING PROTEIN MODA"/>
    <property type="match status" value="1"/>
</dbReference>
<protein>
    <submittedName>
        <fullName evidence="8">Molybdate transport system substrate-binding protein</fullName>
    </submittedName>
</protein>
<name>A0A239K1G5_9RHOB</name>
<reference evidence="8 9" key="1">
    <citation type="submission" date="2017-06" db="EMBL/GenBank/DDBJ databases">
        <authorList>
            <person name="Kim H.J."/>
            <person name="Triplett B.A."/>
        </authorList>
    </citation>
    <scope>NUCLEOTIDE SEQUENCE [LARGE SCALE GENOMIC DNA]</scope>
    <source>
        <strain evidence="8 9">DSM 29339</strain>
    </source>
</reference>
<dbReference type="SUPFAM" id="SSF53850">
    <property type="entry name" value="Periplasmic binding protein-like II"/>
    <property type="match status" value="1"/>
</dbReference>
<feature type="binding site" evidence="6">
    <location>
        <position position="65"/>
    </location>
    <ligand>
        <name>molybdate</name>
        <dbReference type="ChEBI" id="CHEBI:36264"/>
    </ligand>
</feature>
<dbReference type="InterPro" id="IPR005950">
    <property type="entry name" value="ModA"/>
</dbReference>
<dbReference type="PIRSF" id="PIRSF004846">
    <property type="entry name" value="ModA"/>
    <property type="match status" value="1"/>
</dbReference>
<dbReference type="InterPro" id="IPR050682">
    <property type="entry name" value="ModA/WtpA"/>
</dbReference>
<evidence type="ECO:0000313" key="9">
    <source>
        <dbReference type="Proteomes" id="UP000198426"/>
    </source>
</evidence>
<feature type="binding site" evidence="6">
    <location>
        <position position="178"/>
    </location>
    <ligand>
        <name>molybdate</name>
        <dbReference type="ChEBI" id="CHEBI:36264"/>
    </ligand>
</feature>
<dbReference type="Pfam" id="PF13531">
    <property type="entry name" value="SBP_bac_11"/>
    <property type="match status" value="1"/>
</dbReference>
<evidence type="ECO:0000256" key="5">
    <source>
        <dbReference type="ARBA" id="ARBA00062515"/>
    </source>
</evidence>
<organism evidence="8 9">
    <name type="scientific">Tropicimonas sediminicola</name>
    <dbReference type="NCBI Taxonomy" id="1031541"/>
    <lineage>
        <taxon>Bacteria</taxon>
        <taxon>Pseudomonadati</taxon>
        <taxon>Pseudomonadota</taxon>
        <taxon>Alphaproteobacteria</taxon>
        <taxon>Rhodobacterales</taxon>
        <taxon>Roseobacteraceae</taxon>
        <taxon>Tropicimonas</taxon>
    </lineage>
</organism>
<evidence type="ECO:0000313" key="8">
    <source>
        <dbReference type="EMBL" id="SNT11875.1"/>
    </source>
</evidence>
<evidence type="ECO:0000256" key="4">
    <source>
        <dbReference type="ARBA" id="ARBA00022729"/>
    </source>
</evidence>
<evidence type="ECO:0000256" key="3">
    <source>
        <dbReference type="ARBA" id="ARBA00022723"/>
    </source>
</evidence>
<dbReference type="GO" id="GO:0046872">
    <property type="term" value="F:metal ion binding"/>
    <property type="evidence" value="ECO:0007669"/>
    <property type="project" value="UniProtKB-KW"/>
</dbReference>
<keyword evidence="4 7" id="KW-0732">Signal</keyword>
<feature type="signal peptide" evidence="7">
    <location>
        <begin position="1"/>
        <end position="26"/>
    </location>
</feature>
<proteinExistence type="inferred from homology"/>
<sequence length="261" mass="28101">MTLTRRRFGAASLAFGASLLASRVRAQEPAPVIAAASDLRFALEEVAAGFEAATGQGLRLSFGATGNLARQIREGAPFQMFMAADEQFVLDLARDGLTRDEGLLYAEGRVVIAVPKGSALTADGTLETLREALTENRLRRFAIANPDHAPYGMRAREVLQHAGLWEPLQPHLVLGENVSQAAQFALSGNAEGGIIAHSLALSPQLAEQGDFALIPAEWHQPLRQRMALLPEAGPVAEAFYSHVQSPPAREILARYGFELPE</sequence>
<keyword evidence="9" id="KW-1185">Reference proteome</keyword>
<dbReference type="Proteomes" id="UP000198426">
    <property type="component" value="Unassembled WGS sequence"/>
</dbReference>
<dbReference type="PROSITE" id="PS51318">
    <property type="entry name" value="TAT"/>
    <property type="match status" value="1"/>
</dbReference>
<comment type="subunit">
    <text evidence="5">The complex is composed of two ATP-binding proteins (ModC), two transmembrane proteins (ModB) and a solute-binding protein (ModA).</text>
</comment>
<dbReference type="RefSeq" id="WP_089234127.1">
    <property type="nucleotide sequence ID" value="NZ_FZOY01000006.1"/>
</dbReference>
<dbReference type="AlphaFoldDB" id="A0A239K1G5"/>
<dbReference type="PANTHER" id="PTHR30632">
    <property type="entry name" value="MOLYBDATE-BINDING PERIPLASMIC PROTEIN"/>
    <property type="match status" value="1"/>
</dbReference>
<dbReference type="Gene3D" id="3.40.190.10">
    <property type="entry name" value="Periplasmic binding protein-like II"/>
    <property type="match status" value="2"/>
</dbReference>
<keyword evidence="3 6" id="KW-0479">Metal-binding</keyword>
<dbReference type="CDD" id="cd13539">
    <property type="entry name" value="PBP2_AvModA"/>
    <property type="match status" value="1"/>
</dbReference>
<evidence type="ECO:0000256" key="6">
    <source>
        <dbReference type="PIRSR" id="PIRSR004846-1"/>
    </source>
</evidence>
<gene>
    <name evidence="8" type="ORF">SAMN05421757_106189</name>
</gene>
<dbReference type="EMBL" id="FZOY01000006">
    <property type="protein sequence ID" value="SNT11875.1"/>
    <property type="molecule type" value="Genomic_DNA"/>
</dbReference>
<feature type="chain" id="PRO_5012579646" evidence="7">
    <location>
        <begin position="27"/>
        <end position="261"/>
    </location>
</feature>
<comment type="similarity">
    <text evidence="1">Belongs to the bacterial solute-binding protein ModA family.</text>
</comment>
<dbReference type="OrthoDB" id="9785015at2"/>
<dbReference type="GO" id="GO:1901359">
    <property type="term" value="F:tungstate binding"/>
    <property type="evidence" value="ECO:0007669"/>
    <property type="project" value="UniProtKB-ARBA"/>
</dbReference>
<dbReference type="InterPro" id="IPR044084">
    <property type="entry name" value="AvModA-like_subst-bd"/>
</dbReference>